<dbReference type="Proteomes" id="UP000287124">
    <property type="component" value="Unassembled WGS sequence"/>
</dbReference>
<evidence type="ECO:0000313" key="13">
    <source>
        <dbReference type="Proteomes" id="UP000287124"/>
    </source>
</evidence>
<evidence type="ECO:0000256" key="3">
    <source>
        <dbReference type="ARBA" id="ARBA00012513"/>
    </source>
</evidence>
<keyword evidence="13" id="KW-1185">Reference proteome</keyword>
<name>A0A430KXC4_9HYPO</name>
<reference evidence="12 13" key="1">
    <citation type="submission" date="2017-06" db="EMBL/GenBank/DDBJ databases">
        <title>Comparative genomic analysis of Ambrosia Fusariam Clade fungi.</title>
        <authorList>
            <person name="Stajich J.E."/>
            <person name="Carrillo J."/>
            <person name="Kijimoto T."/>
            <person name="Eskalen A."/>
            <person name="O'Donnell K."/>
            <person name="Kasson M."/>
        </authorList>
    </citation>
    <scope>NUCLEOTIDE SEQUENCE [LARGE SCALE GENOMIC DNA]</scope>
    <source>
        <strain evidence="12 13">UCR1854</strain>
    </source>
</reference>
<dbReference type="Gene3D" id="1.10.510.10">
    <property type="entry name" value="Transferase(Phosphotransferase) domain 1"/>
    <property type="match status" value="1"/>
</dbReference>
<feature type="region of interest" description="Disordered" evidence="10">
    <location>
        <begin position="70"/>
        <end position="181"/>
    </location>
</feature>
<protein>
    <recommendedName>
        <fullName evidence="5">EKC/KEOPS complex subunit BUD32</fullName>
        <ecNumber evidence="3">2.7.11.1</ecNumber>
    </recommendedName>
    <alternativeName>
        <fullName evidence="6 7">Atypical Serine/threonine protein kinase BUD32</fullName>
    </alternativeName>
    <alternativeName>
        <fullName evidence="4">EKC/KEOPS complex subunit bud32</fullName>
    </alternativeName>
</protein>
<feature type="compositionally biased region" description="Basic and acidic residues" evidence="10">
    <location>
        <begin position="109"/>
        <end position="123"/>
    </location>
</feature>
<dbReference type="InterPro" id="IPR008266">
    <property type="entry name" value="Tyr_kinase_AS"/>
</dbReference>
<evidence type="ECO:0000256" key="6">
    <source>
        <dbReference type="ARBA" id="ARBA00030980"/>
    </source>
</evidence>
<feature type="region of interest" description="Disordered" evidence="10">
    <location>
        <begin position="426"/>
        <end position="451"/>
    </location>
</feature>
<proteinExistence type="predicted"/>
<feature type="domain" description="Protein kinase" evidence="11">
    <location>
        <begin position="245"/>
        <end position="466"/>
    </location>
</feature>
<dbReference type="AlphaFoldDB" id="A0A430KXC4"/>
<evidence type="ECO:0000256" key="2">
    <source>
        <dbReference type="ARBA" id="ARBA00011534"/>
    </source>
</evidence>
<dbReference type="EC" id="2.7.11.1" evidence="3"/>
<evidence type="ECO:0000313" key="12">
    <source>
        <dbReference type="EMBL" id="RTE68155.1"/>
    </source>
</evidence>
<sequence length="466" mass="51978">TLLYHLAEPDAEVSAHPNHSHLCTAVGQYLAFSLMALGPPGERRLRGQDERRQATEKLKTWMEDFETTLRSIPEDERHAPSSSPGYQPEAYEGVDRSPYLLRGKRRRRVGDEPVKEHAQRDPGESSDDESTWDLPVTPSPTERRARRGGSDGQGGQGTRRSQRILARRPRGGGGGGSNEQGRPYCTQKCLLGLVNGGFLDPRCPNMALHSRQPNNHRNYCRVRHHPVDHAKFLKLLQGQLERTLDDGITPLGQGGARGVLFKVNLLAYGYTFVSKGTVRAFVKDLEHEAAVYERLRPIQGIHVPVFLGAIDLGLMDRTYYYDHRVYVIHMTFLSWGGYDLDSTGIMGGVSGVNGVSGMGGVEEQLQGKAMRSLRAMHQQGVVHKDVRAANMLFNPETNGVMIIDFERALLLLEPPRRPLAQLVPNKRRWKPETGDCSKSAEKSSDRGQVSGEFSEDIGMMRIVFHV</sequence>
<evidence type="ECO:0000256" key="10">
    <source>
        <dbReference type="SAM" id="MobiDB-lite"/>
    </source>
</evidence>
<dbReference type="EMBL" id="MIKF01001093">
    <property type="protein sequence ID" value="RTE68155.1"/>
    <property type="molecule type" value="Genomic_DNA"/>
</dbReference>
<dbReference type="InterPro" id="IPR011009">
    <property type="entry name" value="Kinase-like_dom_sf"/>
</dbReference>
<evidence type="ECO:0000259" key="11">
    <source>
        <dbReference type="PROSITE" id="PS50011"/>
    </source>
</evidence>
<dbReference type="GO" id="GO:0004674">
    <property type="term" value="F:protein serine/threonine kinase activity"/>
    <property type="evidence" value="ECO:0007669"/>
    <property type="project" value="UniProtKB-EC"/>
</dbReference>
<evidence type="ECO:0000256" key="8">
    <source>
        <dbReference type="ARBA" id="ARBA00047899"/>
    </source>
</evidence>
<evidence type="ECO:0000256" key="5">
    <source>
        <dbReference type="ARBA" id="ARBA00019973"/>
    </source>
</evidence>
<evidence type="ECO:0000256" key="7">
    <source>
        <dbReference type="ARBA" id="ARBA00033194"/>
    </source>
</evidence>
<feature type="non-terminal residue" evidence="12">
    <location>
        <position position="1"/>
    </location>
</feature>
<comment type="function">
    <text evidence="1">Component of the EKC/KEOPS complex that is required for the formation of a threonylcarbamoyl group on adenosine at position 37 (t(6)A37) in tRNAs that read codons beginning with adenine. The complex is probably involved in the transfer of the threonylcarbamoyl moiety of threonylcarbamoyl-AMP (TC-AMP) to the N6 group of A37. BUD32 has ATPase activity in the context of the EKC/KEOPS complex and likely plays a supporting role to the catalytic subunit KAE1. The EKC/KEOPS complex also promotes both telomere uncapping and telomere elongation. The complex is required for efficient recruitment of transcriptional coactivators.</text>
</comment>
<organism evidence="12 13">
    <name type="scientific">Fusarium euwallaceae</name>
    <dbReference type="NCBI Taxonomy" id="1147111"/>
    <lineage>
        <taxon>Eukaryota</taxon>
        <taxon>Fungi</taxon>
        <taxon>Dikarya</taxon>
        <taxon>Ascomycota</taxon>
        <taxon>Pezizomycotina</taxon>
        <taxon>Sordariomycetes</taxon>
        <taxon>Hypocreomycetidae</taxon>
        <taxon>Hypocreales</taxon>
        <taxon>Nectriaceae</taxon>
        <taxon>Fusarium</taxon>
        <taxon>Fusarium solani species complex</taxon>
    </lineage>
</organism>
<comment type="subunit">
    <text evidence="2">Component of the EKC/KEOPS complex composed of at least BUD32, CGI121, GON7, KAE1 and PCC1; the whole complex dimerizes.</text>
</comment>
<comment type="catalytic activity">
    <reaction evidence="9">
        <text>L-seryl-[protein] + ATP = O-phospho-L-seryl-[protein] + ADP + H(+)</text>
        <dbReference type="Rhea" id="RHEA:17989"/>
        <dbReference type="Rhea" id="RHEA-COMP:9863"/>
        <dbReference type="Rhea" id="RHEA-COMP:11604"/>
        <dbReference type="ChEBI" id="CHEBI:15378"/>
        <dbReference type="ChEBI" id="CHEBI:29999"/>
        <dbReference type="ChEBI" id="CHEBI:30616"/>
        <dbReference type="ChEBI" id="CHEBI:83421"/>
        <dbReference type="ChEBI" id="CHEBI:456216"/>
        <dbReference type="EC" id="2.7.11.1"/>
    </reaction>
</comment>
<dbReference type="PANTHER" id="PTHR37171">
    <property type="entry name" value="SERINE/THREONINE-PROTEIN KINASE YRZF-RELATED"/>
    <property type="match status" value="1"/>
</dbReference>
<comment type="catalytic activity">
    <reaction evidence="8">
        <text>L-threonyl-[protein] + ATP = O-phospho-L-threonyl-[protein] + ADP + H(+)</text>
        <dbReference type="Rhea" id="RHEA:46608"/>
        <dbReference type="Rhea" id="RHEA-COMP:11060"/>
        <dbReference type="Rhea" id="RHEA-COMP:11605"/>
        <dbReference type="ChEBI" id="CHEBI:15378"/>
        <dbReference type="ChEBI" id="CHEBI:30013"/>
        <dbReference type="ChEBI" id="CHEBI:30616"/>
        <dbReference type="ChEBI" id="CHEBI:61977"/>
        <dbReference type="ChEBI" id="CHEBI:456216"/>
        <dbReference type="EC" id="2.7.11.1"/>
    </reaction>
</comment>
<accession>A0A430KXC4</accession>
<dbReference type="SUPFAM" id="SSF56112">
    <property type="entry name" value="Protein kinase-like (PK-like)"/>
    <property type="match status" value="1"/>
</dbReference>
<feature type="compositionally biased region" description="Basic residues" evidence="10">
    <location>
        <begin position="160"/>
        <end position="170"/>
    </location>
</feature>
<dbReference type="PROSITE" id="PS50011">
    <property type="entry name" value="PROTEIN_KINASE_DOM"/>
    <property type="match status" value="1"/>
</dbReference>
<dbReference type="PROSITE" id="PS00109">
    <property type="entry name" value="PROTEIN_KINASE_TYR"/>
    <property type="match status" value="1"/>
</dbReference>
<evidence type="ECO:0000256" key="9">
    <source>
        <dbReference type="ARBA" id="ARBA00048679"/>
    </source>
</evidence>
<comment type="caution">
    <text evidence="12">The sequence shown here is derived from an EMBL/GenBank/DDBJ whole genome shotgun (WGS) entry which is preliminary data.</text>
</comment>
<feature type="compositionally biased region" description="Basic and acidic residues" evidence="10">
    <location>
        <begin position="430"/>
        <end position="445"/>
    </location>
</feature>
<dbReference type="GO" id="GO:0005524">
    <property type="term" value="F:ATP binding"/>
    <property type="evidence" value="ECO:0007669"/>
    <property type="project" value="InterPro"/>
</dbReference>
<dbReference type="InterPro" id="IPR000719">
    <property type="entry name" value="Prot_kinase_dom"/>
</dbReference>
<gene>
    <name evidence="12" type="ORF">BHE90_017468</name>
</gene>
<evidence type="ECO:0000256" key="4">
    <source>
        <dbReference type="ARBA" id="ARBA00013948"/>
    </source>
</evidence>
<evidence type="ECO:0000256" key="1">
    <source>
        <dbReference type="ARBA" id="ARBA00003747"/>
    </source>
</evidence>
<dbReference type="InterPro" id="IPR052396">
    <property type="entry name" value="Meiotic_Drive_Suppr_Kinase"/>
</dbReference>
<dbReference type="PANTHER" id="PTHR37171:SF1">
    <property type="entry name" value="SERINE_THREONINE-PROTEIN KINASE YRZF-RELATED"/>
    <property type="match status" value="1"/>
</dbReference>